<dbReference type="InterPro" id="IPR036388">
    <property type="entry name" value="WH-like_DNA-bd_sf"/>
</dbReference>
<accession>A0A367F516</accession>
<dbReference type="Gene3D" id="3.30.450.40">
    <property type="match status" value="1"/>
</dbReference>
<dbReference type="Gene3D" id="1.10.10.10">
    <property type="entry name" value="Winged helix-like DNA-binding domain superfamily/Winged helix DNA-binding domain"/>
    <property type="match status" value="1"/>
</dbReference>
<dbReference type="GO" id="GO:0003677">
    <property type="term" value="F:DNA binding"/>
    <property type="evidence" value="ECO:0007669"/>
    <property type="project" value="UniProtKB-KW"/>
</dbReference>
<evidence type="ECO:0000256" key="4">
    <source>
        <dbReference type="SAM" id="MobiDB-lite"/>
    </source>
</evidence>
<dbReference type="Proteomes" id="UP000252914">
    <property type="component" value="Unassembled WGS sequence"/>
</dbReference>
<evidence type="ECO:0000313" key="7">
    <source>
        <dbReference type="EMBL" id="RCG24825.1"/>
    </source>
</evidence>
<feature type="domain" description="IclR-ED" evidence="6">
    <location>
        <begin position="83"/>
        <end position="277"/>
    </location>
</feature>
<proteinExistence type="predicted"/>
<keyword evidence="8" id="KW-1185">Reference proteome</keyword>
<dbReference type="Pfam" id="PF01614">
    <property type="entry name" value="IclR_C"/>
    <property type="match status" value="1"/>
</dbReference>
<dbReference type="SUPFAM" id="SSF55298">
    <property type="entry name" value="YjgF-like"/>
    <property type="match status" value="1"/>
</dbReference>
<dbReference type="InterPro" id="IPR050707">
    <property type="entry name" value="HTH_MetabolicPath_Reg"/>
</dbReference>
<dbReference type="SUPFAM" id="SSF55781">
    <property type="entry name" value="GAF domain-like"/>
    <property type="match status" value="1"/>
</dbReference>
<evidence type="ECO:0000256" key="1">
    <source>
        <dbReference type="ARBA" id="ARBA00023015"/>
    </source>
</evidence>
<name>A0A367F516_9ACTN</name>
<keyword evidence="1" id="KW-0805">Transcription regulation</keyword>
<dbReference type="SUPFAM" id="SSF46785">
    <property type="entry name" value="Winged helix' DNA-binding domain"/>
    <property type="match status" value="1"/>
</dbReference>
<reference evidence="7 8" key="1">
    <citation type="submission" date="2018-06" db="EMBL/GenBank/DDBJ databases">
        <title>Streptomyces reniochalinae sp. nov. and Streptomyces diacarnus sp. nov. from marine sponges.</title>
        <authorList>
            <person name="Li L."/>
        </authorList>
    </citation>
    <scope>NUCLEOTIDE SEQUENCE [LARGE SCALE GENOMIC DNA]</scope>
    <source>
        <strain evidence="7 8">LHW51701</strain>
    </source>
</reference>
<dbReference type="GO" id="GO:0003700">
    <property type="term" value="F:DNA-binding transcription factor activity"/>
    <property type="evidence" value="ECO:0007669"/>
    <property type="project" value="TreeGrafter"/>
</dbReference>
<dbReference type="InterPro" id="IPR029016">
    <property type="entry name" value="GAF-like_dom_sf"/>
</dbReference>
<dbReference type="GO" id="GO:0045892">
    <property type="term" value="P:negative regulation of DNA-templated transcription"/>
    <property type="evidence" value="ECO:0007669"/>
    <property type="project" value="TreeGrafter"/>
</dbReference>
<dbReference type="InterPro" id="IPR014757">
    <property type="entry name" value="Tscrpt_reg_IclR_C"/>
</dbReference>
<evidence type="ECO:0000259" key="6">
    <source>
        <dbReference type="PROSITE" id="PS51078"/>
    </source>
</evidence>
<dbReference type="InterPro" id="IPR036390">
    <property type="entry name" value="WH_DNA-bd_sf"/>
</dbReference>
<dbReference type="RefSeq" id="WP_114021675.1">
    <property type="nucleotide sequence ID" value="NZ_QOIN01000039.1"/>
</dbReference>
<dbReference type="PROSITE" id="PS51077">
    <property type="entry name" value="HTH_ICLR"/>
    <property type="match status" value="1"/>
</dbReference>
<evidence type="ECO:0000259" key="5">
    <source>
        <dbReference type="PROSITE" id="PS51077"/>
    </source>
</evidence>
<evidence type="ECO:0000313" key="8">
    <source>
        <dbReference type="Proteomes" id="UP000252914"/>
    </source>
</evidence>
<feature type="domain" description="HTH iclR-type" evidence="5">
    <location>
        <begin position="18"/>
        <end position="82"/>
    </location>
</feature>
<dbReference type="InterPro" id="IPR005471">
    <property type="entry name" value="Tscrpt_reg_IclR_N"/>
</dbReference>
<feature type="region of interest" description="Disordered" evidence="4">
    <location>
        <begin position="277"/>
        <end position="327"/>
    </location>
</feature>
<gene>
    <name evidence="7" type="ORF">DTL70_10895</name>
</gene>
<dbReference type="CDD" id="cd00448">
    <property type="entry name" value="YjgF_YER057c_UK114_family"/>
    <property type="match status" value="1"/>
</dbReference>
<dbReference type="PANTHER" id="PTHR30136:SF35">
    <property type="entry name" value="HTH-TYPE TRANSCRIPTIONAL REGULATOR RV1719"/>
    <property type="match status" value="1"/>
</dbReference>
<dbReference type="Gene3D" id="3.30.1330.40">
    <property type="entry name" value="RutC-like"/>
    <property type="match status" value="1"/>
</dbReference>
<dbReference type="Pfam" id="PF01042">
    <property type="entry name" value="Ribonuc_L-PSP"/>
    <property type="match status" value="1"/>
</dbReference>
<dbReference type="InterPro" id="IPR006175">
    <property type="entry name" value="YjgF/YER057c/UK114"/>
</dbReference>
<dbReference type="SMART" id="SM00346">
    <property type="entry name" value="HTH_ICLR"/>
    <property type="match status" value="1"/>
</dbReference>
<dbReference type="PANTHER" id="PTHR30136">
    <property type="entry name" value="HELIX-TURN-HELIX TRANSCRIPTIONAL REGULATOR, ICLR FAMILY"/>
    <property type="match status" value="1"/>
</dbReference>
<evidence type="ECO:0008006" key="9">
    <source>
        <dbReference type="Google" id="ProtNLM"/>
    </source>
</evidence>
<sequence>MSDTDGNEAASAATRNRSSSLRRALTVLDYVADYPDPAGASLTDIAQGLGLHKSTLLRLLTPLTDNGLVLRDAERARYRLGSHAAYLGGAYLDRLDLREVARGTLARLAERTGHTARLTLREADETVLVDAVEGSGPMPLRPRLGARRPLYDGAAGWALLARVDDGEVARVRQTVRTAARNDSAAENAVGDAAEEAAERLRTAVTAARRNGFALEEDGRAGPVVLGVDAAVLDHAGTPIAAVGLSGPVPGGASGASASALGAAVRAAAREVSHALGDRAGTAGGTGGSRATPPAPGSSGAGDPHRSGPTGPPARGPHRTRKGDTPMDRRQVISTQAAPQPVGAYSQAIVAGGFLHTAGLGPHDPVSGRVEGTSIAEQTEQTMRNLASVLDAHGLDFSDVVRATVHLQHLDRDFDDFNTAYELHLTPPYPVRTTVGADLANVLLEIDMTAVLR</sequence>
<protein>
    <recommendedName>
        <fullName evidence="9">Helix-turn-helix domain-containing protein</fullName>
    </recommendedName>
</protein>
<feature type="compositionally biased region" description="Low complexity" evidence="4">
    <location>
        <begin position="288"/>
        <end position="301"/>
    </location>
</feature>
<evidence type="ECO:0000256" key="3">
    <source>
        <dbReference type="ARBA" id="ARBA00023163"/>
    </source>
</evidence>
<comment type="caution">
    <text evidence="7">The sequence shown here is derived from an EMBL/GenBank/DDBJ whole genome shotgun (WGS) entry which is preliminary data.</text>
</comment>
<dbReference type="PROSITE" id="PS51078">
    <property type="entry name" value="ICLR_ED"/>
    <property type="match status" value="1"/>
</dbReference>
<dbReference type="Pfam" id="PF09339">
    <property type="entry name" value="HTH_IclR"/>
    <property type="match status" value="1"/>
</dbReference>
<dbReference type="EMBL" id="QOIN01000039">
    <property type="protein sequence ID" value="RCG24825.1"/>
    <property type="molecule type" value="Genomic_DNA"/>
</dbReference>
<organism evidence="7 8">
    <name type="scientific">Streptomyces diacarni</name>
    <dbReference type="NCBI Taxonomy" id="2800381"/>
    <lineage>
        <taxon>Bacteria</taxon>
        <taxon>Bacillati</taxon>
        <taxon>Actinomycetota</taxon>
        <taxon>Actinomycetes</taxon>
        <taxon>Kitasatosporales</taxon>
        <taxon>Streptomycetaceae</taxon>
        <taxon>Streptomyces</taxon>
    </lineage>
</organism>
<dbReference type="AlphaFoldDB" id="A0A367F516"/>
<keyword evidence="3" id="KW-0804">Transcription</keyword>
<dbReference type="InterPro" id="IPR035959">
    <property type="entry name" value="RutC-like_sf"/>
</dbReference>
<evidence type="ECO:0000256" key="2">
    <source>
        <dbReference type="ARBA" id="ARBA00023125"/>
    </source>
</evidence>
<keyword evidence="2" id="KW-0238">DNA-binding</keyword>